<dbReference type="PANTHER" id="PTHR23236">
    <property type="entry name" value="EUKARYOTIC TRANSLATION INITIATION FACTOR 4B/4H"/>
    <property type="match status" value="1"/>
</dbReference>
<evidence type="ECO:0000256" key="3">
    <source>
        <dbReference type="SAM" id="MobiDB-lite"/>
    </source>
</evidence>
<evidence type="ECO:0000256" key="1">
    <source>
        <dbReference type="ARBA" id="ARBA00022884"/>
    </source>
</evidence>
<dbReference type="PROSITE" id="PS50102">
    <property type="entry name" value="RRM"/>
    <property type="match status" value="1"/>
</dbReference>
<feature type="region of interest" description="Disordered" evidence="3">
    <location>
        <begin position="190"/>
        <end position="213"/>
    </location>
</feature>
<gene>
    <name evidence="5" type="ORF">NDN08_006878</name>
</gene>
<dbReference type="Pfam" id="PF00076">
    <property type="entry name" value="RRM_1"/>
    <property type="match status" value="1"/>
</dbReference>
<dbReference type="Proteomes" id="UP001157974">
    <property type="component" value="Unassembled WGS sequence"/>
</dbReference>
<evidence type="ECO:0000259" key="4">
    <source>
        <dbReference type="PROSITE" id="PS50102"/>
    </source>
</evidence>
<protein>
    <recommendedName>
        <fullName evidence="4">RRM domain-containing protein</fullName>
    </recommendedName>
</protein>
<dbReference type="GO" id="GO:0008143">
    <property type="term" value="F:poly(A) binding"/>
    <property type="evidence" value="ECO:0007669"/>
    <property type="project" value="TreeGrafter"/>
</dbReference>
<dbReference type="SUPFAM" id="SSF54928">
    <property type="entry name" value="RNA-binding domain, RBD"/>
    <property type="match status" value="1"/>
</dbReference>
<comment type="caution">
    <text evidence="5">The sequence shown here is derived from an EMBL/GenBank/DDBJ whole genome shotgun (WGS) entry which is preliminary data.</text>
</comment>
<dbReference type="Gene3D" id="3.30.70.330">
    <property type="match status" value="1"/>
</dbReference>
<reference evidence="5 6" key="1">
    <citation type="journal article" date="2023" name="Nat. Commun.">
        <title>Origin of minicircular mitochondrial genomes in red algae.</title>
        <authorList>
            <person name="Lee Y."/>
            <person name="Cho C.H."/>
            <person name="Lee Y.M."/>
            <person name="Park S.I."/>
            <person name="Yang J.H."/>
            <person name="West J.A."/>
            <person name="Bhattacharya D."/>
            <person name="Yoon H.S."/>
        </authorList>
    </citation>
    <scope>NUCLEOTIDE SEQUENCE [LARGE SCALE GENOMIC DNA]</scope>
    <source>
        <strain evidence="5 6">CCMP1338</strain>
        <tissue evidence="5">Whole cell</tissue>
    </source>
</reference>
<dbReference type="PANTHER" id="PTHR23236:SF12">
    <property type="entry name" value="EUKARYOTIC INITIATION FACTOR 4B-RELATED"/>
    <property type="match status" value="1"/>
</dbReference>
<dbReference type="EMBL" id="JAMWBK010000009">
    <property type="protein sequence ID" value="KAJ8902474.1"/>
    <property type="molecule type" value="Genomic_DNA"/>
</dbReference>
<keyword evidence="6" id="KW-1185">Reference proteome</keyword>
<evidence type="ECO:0000313" key="5">
    <source>
        <dbReference type="EMBL" id="KAJ8902474.1"/>
    </source>
</evidence>
<keyword evidence="1 2" id="KW-0694">RNA-binding</keyword>
<dbReference type="InterPro" id="IPR035979">
    <property type="entry name" value="RBD_domain_sf"/>
</dbReference>
<dbReference type="InterPro" id="IPR012677">
    <property type="entry name" value="Nucleotide-bd_a/b_plait_sf"/>
</dbReference>
<feature type="region of interest" description="Disordered" evidence="3">
    <location>
        <begin position="1"/>
        <end position="70"/>
    </location>
</feature>
<proteinExistence type="predicted"/>
<dbReference type="InterPro" id="IPR000504">
    <property type="entry name" value="RRM_dom"/>
</dbReference>
<dbReference type="CDD" id="cd12306">
    <property type="entry name" value="RRM_II_PABPs"/>
    <property type="match status" value="1"/>
</dbReference>
<dbReference type="SMART" id="SM00360">
    <property type="entry name" value="RRM"/>
    <property type="match status" value="1"/>
</dbReference>
<evidence type="ECO:0000256" key="2">
    <source>
        <dbReference type="PROSITE-ProRule" id="PRU00176"/>
    </source>
</evidence>
<accession>A0AAV8UJ39</accession>
<dbReference type="AlphaFoldDB" id="A0AAV8UJ39"/>
<sequence>MEEGAQAKAEGEGSPVENEAVNAGNEVAVEGGNVETEEQATGAGGENGAVAEGAGVEGGVDPAEEEDLDAALEDVKKKLKEWEEDEAAKLDDIQEASAQEGSAGATVQQSDLDSRSIYVGNVDYSATPAELQAHFQDCGQINRITILCNKATGQPKGFAYIEFAEEEAVSNATILNESTFKGRQIKVSPKRTNIPGVSTTERGRGRGRGRGRVFRGSYRAGYRGRHAPY</sequence>
<feature type="domain" description="RRM" evidence="4">
    <location>
        <begin position="115"/>
        <end position="192"/>
    </location>
</feature>
<evidence type="ECO:0000313" key="6">
    <source>
        <dbReference type="Proteomes" id="UP001157974"/>
    </source>
</evidence>
<organism evidence="5 6">
    <name type="scientific">Rhodosorus marinus</name>
    <dbReference type="NCBI Taxonomy" id="101924"/>
    <lineage>
        <taxon>Eukaryota</taxon>
        <taxon>Rhodophyta</taxon>
        <taxon>Stylonematophyceae</taxon>
        <taxon>Stylonematales</taxon>
        <taxon>Stylonemataceae</taxon>
        <taxon>Rhodosorus</taxon>
    </lineage>
</organism>
<name>A0AAV8UJ39_9RHOD</name>